<evidence type="ECO:0000256" key="6">
    <source>
        <dbReference type="ARBA" id="ARBA00023136"/>
    </source>
</evidence>
<dbReference type="Pfam" id="PF07690">
    <property type="entry name" value="MFS_1"/>
    <property type="match status" value="1"/>
</dbReference>
<feature type="transmembrane region" description="Helical" evidence="7">
    <location>
        <begin position="160"/>
        <end position="179"/>
    </location>
</feature>
<dbReference type="InterPro" id="IPR004638">
    <property type="entry name" value="EmrB-like"/>
</dbReference>
<feature type="transmembrane region" description="Helical" evidence="7">
    <location>
        <begin position="415"/>
        <end position="434"/>
    </location>
</feature>
<dbReference type="NCBIfam" id="TIGR00711">
    <property type="entry name" value="efflux_EmrB"/>
    <property type="match status" value="1"/>
</dbReference>
<keyword evidence="5 7" id="KW-1133">Transmembrane helix</keyword>
<reference evidence="9 10" key="1">
    <citation type="submission" date="2019-03" db="EMBL/GenBank/DDBJ databases">
        <title>Draft genome sequences of novel Actinobacteria.</title>
        <authorList>
            <person name="Sahin N."/>
            <person name="Ay H."/>
            <person name="Saygin H."/>
        </authorList>
    </citation>
    <scope>NUCLEOTIDE SEQUENCE [LARGE SCALE GENOMIC DNA]</scope>
    <source>
        <strain evidence="9 10">KC712</strain>
    </source>
</reference>
<keyword evidence="2" id="KW-0813">Transport</keyword>
<dbReference type="GO" id="GO:0022857">
    <property type="term" value="F:transmembrane transporter activity"/>
    <property type="evidence" value="ECO:0007669"/>
    <property type="project" value="InterPro"/>
</dbReference>
<dbReference type="PRINTS" id="PR01036">
    <property type="entry name" value="TCRTETB"/>
</dbReference>
<dbReference type="PANTHER" id="PTHR42718:SF46">
    <property type="entry name" value="BLR6921 PROTEIN"/>
    <property type="match status" value="1"/>
</dbReference>
<evidence type="ECO:0000256" key="1">
    <source>
        <dbReference type="ARBA" id="ARBA00004651"/>
    </source>
</evidence>
<evidence type="ECO:0000259" key="8">
    <source>
        <dbReference type="PROSITE" id="PS50850"/>
    </source>
</evidence>
<feature type="transmembrane region" description="Helical" evidence="7">
    <location>
        <begin position="41"/>
        <end position="59"/>
    </location>
</feature>
<dbReference type="PANTHER" id="PTHR42718">
    <property type="entry name" value="MAJOR FACILITATOR SUPERFAMILY MULTIDRUG TRANSPORTER MFSC"/>
    <property type="match status" value="1"/>
</dbReference>
<evidence type="ECO:0000313" key="10">
    <source>
        <dbReference type="Proteomes" id="UP000294543"/>
    </source>
</evidence>
<dbReference type="EMBL" id="SMKP01000033">
    <property type="protein sequence ID" value="TDD21615.1"/>
    <property type="molecule type" value="Genomic_DNA"/>
</dbReference>
<dbReference type="Gene3D" id="1.20.1250.20">
    <property type="entry name" value="MFS general substrate transporter like domains"/>
    <property type="match status" value="1"/>
</dbReference>
<dbReference type="SUPFAM" id="SSF103473">
    <property type="entry name" value="MFS general substrate transporter"/>
    <property type="match status" value="1"/>
</dbReference>
<evidence type="ECO:0000256" key="7">
    <source>
        <dbReference type="SAM" id="Phobius"/>
    </source>
</evidence>
<evidence type="ECO:0000256" key="3">
    <source>
        <dbReference type="ARBA" id="ARBA00022475"/>
    </source>
</evidence>
<feature type="transmembrane region" description="Helical" evidence="7">
    <location>
        <begin position="215"/>
        <end position="231"/>
    </location>
</feature>
<keyword evidence="4 7" id="KW-0812">Transmembrane</keyword>
<sequence length="444" mass="45819">MSRAVLATVCLAFFMTMLDTTIVNIAIPDLQAGLGASLDQALWVLNGYTLAFAGLLLTFGRLGDRFGHRSVFLAGLAVFTIASGLCGLAQDPAQLIAVRVLQGAGAALLMPQTLSIIMAVFPPDRRGAAFGVWSGVAGLATIAGPAVGGVLVDTLTWRSVFLINLPLGVLAFVAARIVVPPGGSPGQGRAALDPIGVLLSAGLSVLVFALLGGEPYLAVLGGLLLLAFLAHQRSAQDRTPLLPFRLFHDRNFALMNAVLMAALFATVGLLIAYTLYLQAVLELSPTQAGLMLAPPSLATLIISPLAGRLADRVSPRLIFGLGLSLFAAGFVLLALFSDGRTNALALLPGMILCGVGAGAVFAPANTLAMREVPPELTGAASGVVSTLRQVGTVLGTTVVGAILQTETNLVQVLPAALYTVVAVLLATAVAAWWTRRPTVQHTPI</sequence>
<feature type="domain" description="Major facilitator superfamily (MFS) profile" evidence="8">
    <location>
        <begin position="5"/>
        <end position="439"/>
    </location>
</feature>
<keyword evidence="3" id="KW-1003">Cell membrane</keyword>
<comment type="subcellular location">
    <subcellularLocation>
        <location evidence="1">Cell membrane</location>
        <topology evidence="1">Multi-pass membrane protein</topology>
    </subcellularLocation>
</comment>
<dbReference type="Gene3D" id="1.20.1720.10">
    <property type="entry name" value="Multidrug resistance protein D"/>
    <property type="match status" value="1"/>
</dbReference>
<feature type="transmembrane region" description="Helical" evidence="7">
    <location>
        <begin position="318"/>
        <end position="337"/>
    </location>
</feature>
<gene>
    <name evidence="9" type="ORF">E1294_14375</name>
</gene>
<comment type="caution">
    <text evidence="9">The sequence shown here is derived from an EMBL/GenBank/DDBJ whole genome shotgun (WGS) entry which is preliminary data.</text>
</comment>
<evidence type="ECO:0000256" key="2">
    <source>
        <dbReference type="ARBA" id="ARBA00022448"/>
    </source>
</evidence>
<dbReference type="PROSITE" id="PS50850">
    <property type="entry name" value="MFS"/>
    <property type="match status" value="1"/>
</dbReference>
<protein>
    <submittedName>
        <fullName evidence="9">DHA2 family efflux MFS transporter permease subunit</fullName>
    </submittedName>
</protein>
<evidence type="ECO:0000256" key="5">
    <source>
        <dbReference type="ARBA" id="ARBA00022989"/>
    </source>
</evidence>
<dbReference type="InterPro" id="IPR011701">
    <property type="entry name" value="MFS"/>
</dbReference>
<feature type="transmembrane region" description="Helical" evidence="7">
    <location>
        <begin position="288"/>
        <end position="306"/>
    </location>
</feature>
<dbReference type="Proteomes" id="UP000294543">
    <property type="component" value="Unassembled WGS sequence"/>
</dbReference>
<feature type="transmembrane region" description="Helical" evidence="7">
    <location>
        <begin position="343"/>
        <end position="364"/>
    </location>
</feature>
<dbReference type="CDD" id="cd17321">
    <property type="entry name" value="MFS_MMR_MDR_like"/>
    <property type="match status" value="1"/>
</dbReference>
<feature type="transmembrane region" description="Helical" evidence="7">
    <location>
        <begin position="252"/>
        <end position="276"/>
    </location>
</feature>
<evidence type="ECO:0000313" key="9">
    <source>
        <dbReference type="EMBL" id="TDD21615.1"/>
    </source>
</evidence>
<dbReference type="RefSeq" id="WP_132508689.1">
    <property type="nucleotide sequence ID" value="NZ_SMKP01000033.1"/>
</dbReference>
<keyword evidence="6 7" id="KW-0472">Membrane</keyword>
<name>A0A4R4WVE0_9ACTN</name>
<feature type="transmembrane region" description="Helical" evidence="7">
    <location>
        <begin position="128"/>
        <end position="148"/>
    </location>
</feature>
<feature type="transmembrane region" description="Helical" evidence="7">
    <location>
        <begin position="71"/>
        <end position="90"/>
    </location>
</feature>
<dbReference type="AlphaFoldDB" id="A0A4R4WVE0"/>
<dbReference type="OrthoDB" id="7375466at2"/>
<organism evidence="9 10">
    <name type="scientific">Nonomuraea diastatica</name>
    <dbReference type="NCBI Taxonomy" id="1848329"/>
    <lineage>
        <taxon>Bacteria</taxon>
        <taxon>Bacillati</taxon>
        <taxon>Actinomycetota</taxon>
        <taxon>Actinomycetes</taxon>
        <taxon>Streptosporangiales</taxon>
        <taxon>Streptosporangiaceae</taxon>
        <taxon>Nonomuraea</taxon>
    </lineage>
</organism>
<dbReference type="GO" id="GO:0005886">
    <property type="term" value="C:plasma membrane"/>
    <property type="evidence" value="ECO:0007669"/>
    <property type="project" value="UniProtKB-SubCell"/>
</dbReference>
<keyword evidence="10" id="KW-1185">Reference proteome</keyword>
<accession>A0A4R4WVE0</accession>
<dbReference type="InterPro" id="IPR036259">
    <property type="entry name" value="MFS_trans_sf"/>
</dbReference>
<proteinExistence type="predicted"/>
<dbReference type="InterPro" id="IPR020846">
    <property type="entry name" value="MFS_dom"/>
</dbReference>
<evidence type="ECO:0000256" key="4">
    <source>
        <dbReference type="ARBA" id="ARBA00022692"/>
    </source>
</evidence>
<feature type="transmembrane region" description="Helical" evidence="7">
    <location>
        <begin position="376"/>
        <end position="403"/>
    </location>
</feature>